<evidence type="ECO:0000313" key="12">
    <source>
        <dbReference type="Proteomes" id="UP000472272"/>
    </source>
</evidence>
<keyword evidence="8" id="KW-0539">Nucleus</keyword>
<dbReference type="Pfam" id="PF02892">
    <property type="entry name" value="zf-BED"/>
    <property type="match status" value="1"/>
</dbReference>
<evidence type="ECO:0000256" key="4">
    <source>
        <dbReference type="ARBA" id="ARBA00022833"/>
    </source>
</evidence>
<evidence type="ECO:0000256" key="3">
    <source>
        <dbReference type="ARBA" id="ARBA00022771"/>
    </source>
</evidence>
<keyword evidence="7" id="KW-0804">Transcription</keyword>
<dbReference type="GO" id="GO:0046983">
    <property type="term" value="F:protein dimerization activity"/>
    <property type="evidence" value="ECO:0007669"/>
    <property type="project" value="InterPro"/>
</dbReference>
<evidence type="ECO:0000259" key="10">
    <source>
        <dbReference type="PROSITE" id="PS50808"/>
    </source>
</evidence>
<comment type="subcellular location">
    <subcellularLocation>
        <location evidence="1">Nucleus</location>
    </subcellularLocation>
</comment>
<sequence length="682" mass="76059">MDSNQRTSLGTSTHVSNLIGTGRELLPSELPTLRDVMRLYVTHHRRSLNCPEYHHLVAKPKTKSAVWVHFGLPADESDRVVVDNIAICKICLNSVSAKGGNTSNLSSHLKFHHPLKFRELASPSRDISVDSCNEADDPPVATTVSAAEPAVTVAENPKKRLKTTLDVQPLSSKAPKSCTQAILEYVATCMQSYDTVDHPKFIQMVNTLNPRYKLPSSKYFATKGVPKLYNDTVEKMKREVSRIKDTELVITTDCWTSVAGTQFLAVTVHFISDEWKLTNAFLGCKHILKDHNSDNLCEMLTDTLSEWGIDVKNIFCSTTDNGTNIVKVVRQLGLEHVSCFAHNITVGVNRALNLTQLKKAVTRLKNLQNSISHSWKMRRDFARSQEILQMEKVSLPSACPTIWWSTFKLCQTFLENKSALSEMFLGYPSKNHLMLEESDISAIQDFVSATTVLEDITTTLSGSNDITASSVLPLYRQIKKSLQPDEGDSMLLQDIKHEILGALSEKYESAPMTTTLGLASLCDPRFRLRFLETPEAVRQEAIKKMADLHGSLCAASTEPSTPPPQPKKGLAKIFDLEEEEEDLAEEGLAPLSELKAEKELRSYMAMPRVDFDECPLMWWKAHEASFPMLKVLAKRFLAIPGTSVPCESVFSTAGSALQRQRASLLPENAEMQIFLAKNVNFV</sequence>
<dbReference type="SMART" id="SM00614">
    <property type="entry name" value="ZnF_BED"/>
    <property type="match status" value="1"/>
</dbReference>
<evidence type="ECO:0000256" key="1">
    <source>
        <dbReference type="ARBA" id="ARBA00004123"/>
    </source>
</evidence>
<proteinExistence type="predicted"/>
<dbReference type="RefSeq" id="XP_028561757.1">
    <property type="nucleotide sequence ID" value="XM_028705924.1"/>
</dbReference>
<dbReference type="RefSeq" id="XP_028561756.1">
    <property type="nucleotide sequence ID" value="XM_028705923.1"/>
</dbReference>
<reference evidence="11" key="2">
    <citation type="submission" date="2025-08" db="UniProtKB">
        <authorList>
            <consortium name="Ensembl"/>
        </authorList>
    </citation>
    <scope>IDENTIFICATION</scope>
</reference>
<dbReference type="Pfam" id="PF05699">
    <property type="entry name" value="Dimer_Tnp_hAT"/>
    <property type="match status" value="1"/>
</dbReference>
<keyword evidence="2" id="KW-0479">Metal-binding</keyword>
<dbReference type="PANTHER" id="PTHR46481:SF9">
    <property type="entry name" value="ZINC FINGER BED DOMAIN-CONTAINING PROTEIN 1-LIKE"/>
    <property type="match status" value="1"/>
</dbReference>
<keyword evidence="6" id="KW-0238">DNA-binding</keyword>
<evidence type="ECO:0000313" key="11">
    <source>
        <dbReference type="Ensembl" id="ENSPMRP00000023219.1"/>
    </source>
</evidence>
<organism evidence="11 12">
    <name type="scientific">Podarcis muralis</name>
    <name type="common">Wall lizard</name>
    <name type="synonym">Lacerta muralis</name>
    <dbReference type="NCBI Taxonomy" id="64176"/>
    <lineage>
        <taxon>Eukaryota</taxon>
        <taxon>Metazoa</taxon>
        <taxon>Chordata</taxon>
        <taxon>Craniata</taxon>
        <taxon>Vertebrata</taxon>
        <taxon>Euteleostomi</taxon>
        <taxon>Lepidosauria</taxon>
        <taxon>Squamata</taxon>
        <taxon>Bifurcata</taxon>
        <taxon>Unidentata</taxon>
        <taxon>Episquamata</taxon>
        <taxon>Laterata</taxon>
        <taxon>Lacertibaenia</taxon>
        <taxon>Lacertidae</taxon>
        <taxon>Podarcis</taxon>
    </lineage>
</organism>
<evidence type="ECO:0000256" key="9">
    <source>
        <dbReference type="PROSITE-ProRule" id="PRU00027"/>
    </source>
</evidence>
<dbReference type="AlphaFoldDB" id="A0A670JHY9"/>
<dbReference type="SUPFAM" id="SSF53098">
    <property type="entry name" value="Ribonuclease H-like"/>
    <property type="match status" value="1"/>
</dbReference>
<evidence type="ECO:0000256" key="5">
    <source>
        <dbReference type="ARBA" id="ARBA00023015"/>
    </source>
</evidence>
<dbReference type="GO" id="GO:0003677">
    <property type="term" value="F:DNA binding"/>
    <property type="evidence" value="ECO:0007669"/>
    <property type="project" value="UniProtKB-KW"/>
</dbReference>
<dbReference type="InterPro" id="IPR008906">
    <property type="entry name" value="HATC_C_dom"/>
</dbReference>
<name>A0A670JHY9_PODMU</name>
<dbReference type="PROSITE" id="PS50808">
    <property type="entry name" value="ZF_BED"/>
    <property type="match status" value="1"/>
</dbReference>
<dbReference type="SUPFAM" id="SSF57667">
    <property type="entry name" value="beta-beta-alpha zinc fingers"/>
    <property type="match status" value="1"/>
</dbReference>
<protein>
    <submittedName>
        <fullName evidence="11">Zinc finger BED domain-containing protein 1-like</fullName>
    </submittedName>
</protein>
<dbReference type="InterPro" id="IPR052035">
    <property type="entry name" value="ZnF_BED_domain_contain"/>
</dbReference>
<keyword evidence="12" id="KW-1185">Reference proteome</keyword>
<dbReference type="GeneTree" id="ENSGT00940000161131"/>
<dbReference type="Proteomes" id="UP000472272">
    <property type="component" value="Chromosome 14"/>
</dbReference>
<evidence type="ECO:0000256" key="8">
    <source>
        <dbReference type="ARBA" id="ARBA00023242"/>
    </source>
</evidence>
<dbReference type="InterPro" id="IPR003656">
    <property type="entry name" value="Znf_BED"/>
</dbReference>
<evidence type="ECO:0000256" key="2">
    <source>
        <dbReference type="ARBA" id="ARBA00022723"/>
    </source>
</evidence>
<dbReference type="GO" id="GO:0005634">
    <property type="term" value="C:nucleus"/>
    <property type="evidence" value="ECO:0007669"/>
    <property type="project" value="UniProtKB-SubCell"/>
</dbReference>
<dbReference type="PANTHER" id="PTHR46481">
    <property type="entry name" value="ZINC FINGER BED DOMAIN-CONTAINING PROTEIN 4"/>
    <property type="match status" value="1"/>
</dbReference>
<dbReference type="InterPro" id="IPR012337">
    <property type="entry name" value="RNaseH-like_sf"/>
</dbReference>
<dbReference type="RefSeq" id="XP_028561758.1">
    <property type="nucleotide sequence ID" value="XM_028705925.1"/>
</dbReference>
<dbReference type="SUPFAM" id="SSF140996">
    <property type="entry name" value="Hermes dimerisation domain"/>
    <property type="match status" value="1"/>
</dbReference>
<evidence type="ECO:0000256" key="6">
    <source>
        <dbReference type="ARBA" id="ARBA00023125"/>
    </source>
</evidence>
<accession>A0A670JHY9</accession>
<dbReference type="OMA" id="MIHSNEM"/>
<gene>
    <name evidence="11" type="primary">LOC114584251</name>
</gene>
<evidence type="ECO:0000256" key="7">
    <source>
        <dbReference type="ARBA" id="ARBA00023163"/>
    </source>
</evidence>
<reference evidence="11" key="3">
    <citation type="submission" date="2025-09" db="UniProtKB">
        <authorList>
            <consortium name="Ensembl"/>
        </authorList>
    </citation>
    <scope>IDENTIFICATION</scope>
</reference>
<keyword evidence="4" id="KW-0862">Zinc</keyword>
<dbReference type="KEGG" id="pmua:114584251"/>
<dbReference type="GeneID" id="114584251"/>
<dbReference type="InterPro" id="IPR036236">
    <property type="entry name" value="Znf_C2H2_sf"/>
</dbReference>
<keyword evidence="3 9" id="KW-0863">Zinc-finger</keyword>
<feature type="domain" description="BED-type" evidence="10">
    <location>
        <begin position="61"/>
        <end position="120"/>
    </location>
</feature>
<dbReference type="OrthoDB" id="9007866at2759"/>
<reference evidence="11 12" key="1">
    <citation type="journal article" date="2019" name="Proc. Natl. Acad. Sci. U.S.A.">
        <title>Regulatory changes in pterin and carotenoid genes underlie balanced color polymorphisms in the wall lizard.</title>
        <authorList>
            <person name="Andrade P."/>
            <person name="Pinho C."/>
            <person name="Perez I de Lanuza G."/>
            <person name="Afonso S."/>
            <person name="Brejcha J."/>
            <person name="Rubin C.J."/>
            <person name="Wallerman O."/>
            <person name="Pereira P."/>
            <person name="Sabatino S.J."/>
            <person name="Bellati A."/>
            <person name="Pellitteri-Rosa D."/>
            <person name="Bosakova Z."/>
            <person name="Bunikis I."/>
            <person name="Carretero M.A."/>
            <person name="Feiner N."/>
            <person name="Marsik P."/>
            <person name="Pauperio F."/>
            <person name="Salvi D."/>
            <person name="Soler L."/>
            <person name="While G.M."/>
            <person name="Uller T."/>
            <person name="Font E."/>
            <person name="Andersson L."/>
            <person name="Carneiro M."/>
        </authorList>
    </citation>
    <scope>NUCLEOTIDE SEQUENCE</scope>
</reference>
<dbReference type="Ensembl" id="ENSPMRT00000024659.1">
    <property type="protein sequence ID" value="ENSPMRP00000023219.1"/>
    <property type="gene ID" value="ENSPMRG00000015080.1"/>
</dbReference>
<keyword evidence="5" id="KW-0805">Transcription regulation</keyword>
<dbReference type="GO" id="GO:0008270">
    <property type="term" value="F:zinc ion binding"/>
    <property type="evidence" value="ECO:0007669"/>
    <property type="project" value="UniProtKB-KW"/>
</dbReference>